<organism evidence="3 4">
    <name type="scientific">Corynebacterium qintianiae</name>
    <dbReference type="NCBI Taxonomy" id="2709392"/>
    <lineage>
        <taxon>Bacteria</taxon>
        <taxon>Bacillati</taxon>
        <taxon>Actinomycetota</taxon>
        <taxon>Actinomycetes</taxon>
        <taxon>Mycobacteriales</taxon>
        <taxon>Corynebacteriaceae</taxon>
        <taxon>Corynebacterium</taxon>
    </lineage>
</organism>
<protein>
    <recommendedName>
        <fullName evidence="5">Sortase</fullName>
    </recommendedName>
</protein>
<gene>
    <name evidence="3" type="ORF">G7Y29_09260</name>
</gene>
<accession>A0A7T0KLM5</accession>
<proteinExistence type="predicted"/>
<name>A0A7T0KLM5_9CORY</name>
<reference evidence="3 4" key="1">
    <citation type="submission" date="2020-11" db="EMBL/GenBank/DDBJ databases">
        <title>Corynebacterium sp. MC1420.</title>
        <authorList>
            <person name="Zhou J."/>
        </authorList>
    </citation>
    <scope>NUCLEOTIDE SEQUENCE [LARGE SCALE GENOMIC DNA]</scope>
    <source>
        <strain evidence="3 4">MC1420</strain>
    </source>
</reference>
<evidence type="ECO:0008006" key="5">
    <source>
        <dbReference type="Google" id="ProtNLM"/>
    </source>
</evidence>
<feature type="region of interest" description="Disordered" evidence="1">
    <location>
        <begin position="25"/>
        <end position="46"/>
    </location>
</feature>
<keyword evidence="4" id="KW-1185">Reference proteome</keyword>
<feature type="chain" id="PRO_5032808168" description="Sortase" evidence="2">
    <location>
        <begin position="29"/>
        <end position="211"/>
    </location>
</feature>
<evidence type="ECO:0000256" key="1">
    <source>
        <dbReference type="SAM" id="MobiDB-lite"/>
    </source>
</evidence>
<dbReference type="AlphaFoldDB" id="A0A7T0KLM5"/>
<evidence type="ECO:0000256" key="2">
    <source>
        <dbReference type="SAM" id="SignalP"/>
    </source>
</evidence>
<dbReference type="Proteomes" id="UP000594586">
    <property type="component" value="Chromosome"/>
</dbReference>
<evidence type="ECO:0000313" key="3">
    <source>
        <dbReference type="EMBL" id="QPK83018.1"/>
    </source>
</evidence>
<feature type="signal peptide" evidence="2">
    <location>
        <begin position="1"/>
        <end position="28"/>
    </location>
</feature>
<keyword evidence="2" id="KW-0732">Signal</keyword>
<sequence>MRRRAAALILLAVVVLAAAGLCSRPEPAPEPAPAPAPSEVPETIPQSRPVVLEVPRIGLRAEFEPGDCRVKDGAINPATMRLACAFTAPDRPYELPGTHASDVVVTAGHTGAGVPGVFDSLYDARSNAHTVTLGDALYMRTEASGERWLKYVATDLHDPTKDALAEDPAVWGTGATPGRLLTISCIQPLLSDSVRNAVVGWQFEGVVDDIR</sequence>
<evidence type="ECO:0000313" key="4">
    <source>
        <dbReference type="Proteomes" id="UP000594586"/>
    </source>
</evidence>
<feature type="compositionally biased region" description="Pro residues" evidence="1">
    <location>
        <begin position="26"/>
        <end position="38"/>
    </location>
</feature>
<dbReference type="EMBL" id="CP064955">
    <property type="protein sequence ID" value="QPK83018.1"/>
    <property type="molecule type" value="Genomic_DNA"/>
</dbReference>
<dbReference type="KEGG" id="cqn:G7Y29_09260"/>
<dbReference type="RefSeq" id="WP_165002297.1">
    <property type="nucleotide sequence ID" value="NZ_CP064955.1"/>
</dbReference>